<dbReference type="Proteomes" id="UP000471293">
    <property type="component" value="Unassembled WGS sequence"/>
</dbReference>
<comment type="caution">
    <text evidence="1">The sequence shown here is derived from an EMBL/GenBank/DDBJ whole genome shotgun (WGS) entry which is preliminary data.</text>
</comment>
<reference evidence="1 2" key="1">
    <citation type="submission" date="2020-01" db="EMBL/GenBank/DDBJ databases">
        <title>Insect and environment-associated Actinomycetes.</title>
        <authorList>
            <person name="Currrie C."/>
            <person name="Chevrette M."/>
            <person name="Carlson C."/>
            <person name="Stubbendieck R."/>
            <person name="Wendt-Pienkowski E."/>
        </authorList>
    </citation>
    <scope>NUCLEOTIDE SEQUENCE [LARGE SCALE GENOMIC DNA]</scope>
    <source>
        <strain evidence="1 2">SID11342</strain>
    </source>
</reference>
<dbReference type="RefSeq" id="WP_164346458.1">
    <property type="nucleotide sequence ID" value="NZ_JAAGLQ010000433.1"/>
</dbReference>
<evidence type="ECO:0008006" key="3">
    <source>
        <dbReference type="Google" id="ProtNLM"/>
    </source>
</evidence>
<proteinExistence type="predicted"/>
<name>A0A6N9UA72_STRHA</name>
<dbReference type="AlphaFoldDB" id="A0A6N9UA72"/>
<protein>
    <recommendedName>
        <fullName evidence="3">Helix-turn-helix domain-containing protein</fullName>
    </recommendedName>
</protein>
<organism evidence="1 2">
    <name type="scientific">Streptomyces halstedii</name>
    <dbReference type="NCBI Taxonomy" id="1944"/>
    <lineage>
        <taxon>Bacteria</taxon>
        <taxon>Bacillati</taxon>
        <taxon>Actinomycetota</taxon>
        <taxon>Actinomycetes</taxon>
        <taxon>Kitasatosporales</taxon>
        <taxon>Streptomycetaceae</taxon>
        <taxon>Streptomyces</taxon>
    </lineage>
</organism>
<sequence length="93" mass="10219">MKRDHDESVPFSTVFGLPAEVGLRIAAATLGLSLTSAYKQAQCGDFPCPLRRVGRRYVVRLRDLMRAAGIQDVRVHYDDLEAGARFAAGEPDV</sequence>
<dbReference type="EMBL" id="JAAGLQ010000433">
    <property type="protein sequence ID" value="NEA17725.1"/>
    <property type="molecule type" value="Genomic_DNA"/>
</dbReference>
<evidence type="ECO:0000313" key="1">
    <source>
        <dbReference type="EMBL" id="NEA17725.1"/>
    </source>
</evidence>
<evidence type="ECO:0000313" key="2">
    <source>
        <dbReference type="Proteomes" id="UP000471293"/>
    </source>
</evidence>
<accession>A0A6N9UA72</accession>
<gene>
    <name evidence="1" type="ORF">G3I29_19875</name>
</gene>